<evidence type="ECO:0000256" key="2">
    <source>
        <dbReference type="SAM" id="Phobius"/>
    </source>
</evidence>
<keyword evidence="2" id="KW-0812">Transmembrane</keyword>
<protein>
    <submittedName>
        <fullName evidence="3">Uncharacterized protein</fullName>
    </submittedName>
</protein>
<keyword evidence="2" id="KW-0472">Membrane</keyword>
<feature type="compositionally biased region" description="Low complexity" evidence="1">
    <location>
        <begin position="196"/>
        <end position="216"/>
    </location>
</feature>
<dbReference type="InParanoid" id="A0A5C3NT71"/>
<dbReference type="AlphaFoldDB" id="A0A5C3NT71"/>
<feature type="compositionally biased region" description="Low complexity" evidence="1">
    <location>
        <begin position="176"/>
        <end position="186"/>
    </location>
</feature>
<feature type="compositionally biased region" description="Polar residues" evidence="1">
    <location>
        <begin position="324"/>
        <end position="333"/>
    </location>
</feature>
<evidence type="ECO:0000313" key="3">
    <source>
        <dbReference type="EMBL" id="TFK80525.1"/>
    </source>
</evidence>
<reference evidence="3 4" key="1">
    <citation type="journal article" date="2019" name="Nat. Ecol. Evol.">
        <title>Megaphylogeny resolves global patterns of mushroom evolution.</title>
        <authorList>
            <person name="Varga T."/>
            <person name="Krizsan K."/>
            <person name="Foldi C."/>
            <person name="Dima B."/>
            <person name="Sanchez-Garcia M."/>
            <person name="Sanchez-Ramirez S."/>
            <person name="Szollosi G.J."/>
            <person name="Szarkandi J.G."/>
            <person name="Papp V."/>
            <person name="Albert L."/>
            <person name="Andreopoulos W."/>
            <person name="Angelini C."/>
            <person name="Antonin V."/>
            <person name="Barry K.W."/>
            <person name="Bougher N.L."/>
            <person name="Buchanan P."/>
            <person name="Buyck B."/>
            <person name="Bense V."/>
            <person name="Catcheside P."/>
            <person name="Chovatia M."/>
            <person name="Cooper J."/>
            <person name="Damon W."/>
            <person name="Desjardin D."/>
            <person name="Finy P."/>
            <person name="Geml J."/>
            <person name="Haridas S."/>
            <person name="Hughes K."/>
            <person name="Justo A."/>
            <person name="Karasinski D."/>
            <person name="Kautmanova I."/>
            <person name="Kiss B."/>
            <person name="Kocsube S."/>
            <person name="Kotiranta H."/>
            <person name="LaButti K.M."/>
            <person name="Lechner B.E."/>
            <person name="Liimatainen K."/>
            <person name="Lipzen A."/>
            <person name="Lukacs Z."/>
            <person name="Mihaltcheva S."/>
            <person name="Morgado L.N."/>
            <person name="Niskanen T."/>
            <person name="Noordeloos M.E."/>
            <person name="Ohm R.A."/>
            <person name="Ortiz-Santana B."/>
            <person name="Ovrebo C."/>
            <person name="Racz N."/>
            <person name="Riley R."/>
            <person name="Savchenko A."/>
            <person name="Shiryaev A."/>
            <person name="Soop K."/>
            <person name="Spirin V."/>
            <person name="Szebenyi C."/>
            <person name="Tomsovsky M."/>
            <person name="Tulloss R.E."/>
            <person name="Uehling J."/>
            <person name="Grigoriev I.V."/>
            <person name="Vagvolgyi C."/>
            <person name="Papp T."/>
            <person name="Martin F.M."/>
            <person name="Miettinen O."/>
            <person name="Hibbett D.S."/>
            <person name="Nagy L.G."/>
        </authorList>
    </citation>
    <scope>NUCLEOTIDE SEQUENCE [LARGE SCALE GENOMIC DNA]</scope>
    <source>
        <strain evidence="3 4">HHB13444</strain>
    </source>
</reference>
<dbReference type="EMBL" id="ML211754">
    <property type="protein sequence ID" value="TFK80525.1"/>
    <property type="molecule type" value="Genomic_DNA"/>
</dbReference>
<accession>A0A5C3NT71</accession>
<feature type="region of interest" description="Disordered" evidence="1">
    <location>
        <begin position="324"/>
        <end position="353"/>
    </location>
</feature>
<feature type="transmembrane region" description="Helical" evidence="2">
    <location>
        <begin position="227"/>
        <end position="249"/>
    </location>
</feature>
<evidence type="ECO:0000313" key="4">
    <source>
        <dbReference type="Proteomes" id="UP000308197"/>
    </source>
</evidence>
<evidence type="ECO:0000256" key="1">
    <source>
        <dbReference type="SAM" id="MobiDB-lite"/>
    </source>
</evidence>
<keyword evidence="4" id="KW-1185">Reference proteome</keyword>
<feature type="region of interest" description="Disordered" evidence="1">
    <location>
        <begin position="89"/>
        <end position="219"/>
    </location>
</feature>
<dbReference type="Proteomes" id="UP000308197">
    <property type="component" value="Unassembled WGS sequence"/>
</dbReference>
<gene>
    <name evidence="3" type="ORF">K466DRAFT_569588</name>
</gene>
<proteinExistence type="predicted"/>
<feature type="compositionally biased region" description="Low complexity" evidence="1">
    <location>
        <begin position="129"/>
        <end position="142"/>
    </location>
</feature>
<feature type="compositionally biased region" description="Basic and acidic residues" evidence="1">
    <location>
        <begin position="334"/>
        <end position="349"/>
    </location>
</feature>
<organism evidence="3 4">
    <name type="scientific">Polyporus arcularius HHB13444</name>
    <dbReference type="NCBI Taxonomy" id="1314778"/>
    <lineage>
        <taxon>Eukaryota</taxon>
        <taxon>Fungi</taxon>
        <taxon>Dikarya</taxon>
        <taxon>Basidiomycota</taxon>
        <taxon>Agaricomycotina</taxon>
        <taxon>Agaricomycetes</taxon>
        <taxon>Polyporales</taxon>
        <taxon>Polyporaceae</taxon>
        <taxon>Polyporus</taxon>
    </lineage>
</organism>
<feature type="compositionally biased region" description="Low complexity" evidence="1">
    <location>
        <begin position="98"/>
        <end position="114"/>
    </location>
</feature>
<feature type="compositionally biased region" description="Polar residues" evidence="1">
    <location>
        <begin position="115"/>
        <end position="124"/>
    </location>
</feature>
<sequence length="394" mass="40905">MHIPLVSTVNSKHILSMHGLVLPTPVWGRRDATSGPAIDIVGPLQPRQQEDGLGHALQPPCWSGTCCVFGFCGTLPGHGKGGTSITLVSRPSPVSPKTSFTTPLTSTPPLLSSSVGDTDPTSTFAHDPTSSTTTSSTVLSTTFRAEEDTTQTSKSTVLASHASTASAAPDLDSSGTTTTYTRTETTVLRPASVGLASPVTSSATAPSPSSSPTSSAGAQSHGIRPGLIAAIVPVVVVFLVLCLGACWICRRRRARRAEASTWREIDSTWSGQFTAISSATRSWFWGSEGGGSAAAPASSASLAPSHNPNVRALVAALFTHRPATSMSQNQHQHQPQDAKATEQSEKRSPDVPVDVTAEGSILQTVHGSEHCRSESDCYVLSSPTSLFSGSAHAV</sequence>
<feature type="compositionally biased region" description="Polar residues" evidence="1">
    <location>
        <begin position="150"/>
        <end position="166"/>
    </location>
</feature>
<name>A0A5C3NT71_9APHY</name>
<keyword evidence="2" id="KW-1133">Transmembrane helix</keyword>